<sequence>MPFFCSGCCRPTCSYLSITMVHTTSCAMYTSPHRHSQCPTVHAALSPRPCPATALASPPACSRANNGPQPQASQPVVAPRTNRRAERETRPNRRFLRPGKPQSFHGYGLDEQGTATLHPLTQPSPWPRGLGGLSWAVRPVILFLIFYMNVLKSCFVRAV</sequence>
<dbReference type="Proteomes" id="UP000799440">
    <property type="component" value="Unassembled WGS sequence"/>
</dbReference>
<name>A0A6A6V729_9PLEO</name>
<dbReference type="AlphaFoldDB" id="A0A6A6V729"/>
<proteinExistence type="predicted"/>
<dbReference type="EMBL" id="MU006583">
    <property type="protein sequence ID" value="KAF2745310.1"/>
    <property type="molecule type" value="Genomic_DNA"/>
</dbReference>
<gene>
    <name evidence="2" type="ORF">M011DRAFT_143630</name>
</gene>
<feature type="compositionally biased region" description="Low complexity" evidence="1">
    <location>
        <begin position="68"/>
        <end position="80"/>
    </location>
</feature>
<feature type="region of interest" description="Disordered" evidence="1">
    <location>
        <begin position="61"/>
        <end position="118"/>
    </location>
</feature>
<evidence type="ECO:0000313" key="3">
    <source>
        <dbReference type="Proteomes" id="UP000799440"/>
    </source>
</evidence>
<accession>A0A6A6V729</accession>
<evidence type="ECO:0000256" key="1">
    <source>
        <dbReference type="SAM" id="MobiDB-lite"/>
    </source>
</evidence>
<evidence type="ECO:0000313" key="2">
    <source>
        <dbReference type="EMBL" id="KAF2745310.1"/>
    </source>
</evidence>
<keyword evidence="3" id="KW-1185">Reference proteome</keyword>
<reference evidence="2" key="1">
    <citation type="journal article" date="2020" name="Stud. Mycol.">
        <title>101 Dothideomycetes genomes: a test case for predicting lifestyles and emergence of pathogens.</title>
        <authorList>
            <person name="Haridas S."/>
            <person name="Albert R."/>
            <person name="Binder M."/>
            <person name="Bloem J."/>
            <person name="Labutti K."/>
            <person name="Salamov A."/>
            <person name="Andreopoulos B."/>
            <person name="Baker S."/>
            <person name="Barry K."/>
            <person name="Bills G."/>
            <person name="Bluhm B."/>
            <person name="Cannon C."/>
            <person name="Castanera R."/>
            <person name="Culley D."/>
            <person name="Daum C."/>
            <person name="Ezra D."/>
            <person name="Gonzalez J."/>
            <person name="Henrissat B."/>
            <person name="Kuo A."/>
            <person name="Liang C."/>
            <person name="Lipzen A."/>
            <person name="Lutzoni F."/>
            <person name="Magnuson J."/>
            <person name="Mondo S."/>
            <person name="Nolan M."/>
            <person name="Ohm R."/>
            <person name="Pangilinan J."/>
            <person name="Park H.-J."/>
            <person name="Ramirez L."/>
            <person name="Alfaro M."/>
            <person name="Sun H."/>
            <person name="Tritt A."/>
            <person name="Yoshinaga Y."/>
            <person name="Zwiers L.-H."/>
            <person name="Turgeon B."/>
            <person name="Goodwin S."/>
            <person name="Spatafora J."/>
            <person name="Crous P."/>
            <person name="Grigoriev I."/>
        </authorList>
    </citation>
    <scope>NUCLEOTIDE SEQUENCE</scope>
    <source>
        <strain evidence="2">CBS 119925</strain>
    </source>
</reference>
<protein>
    <submittedName>
        <fullName evidence="2">Uncharacterized protein</fullName>
    </submittedName>
</protein>
<organism evidence="2 3">
    <name type="scientific">Sporormia fimetaria CBS 119925</name>
    <dbReference type="NCBI Taxonomy" id="1340428"/>
    <lineage>
        <taxon>Eukaryota</taxon>
        <taxon>Fungi</taxon>
        <taxon>Dikarya</taxon>
        <taxon>Ascomycota</taxon>
        <taxon>Pezizomycotina</taxon>
        <taxon>Dothideomycetes</taxon>
        <taxon>Pleosporomycetidae</taxon>
        <taxon>Pleosporales</taxon>
        <taxon>Sporormiaceae</taxon>
        <taxon>Sporormia</taxon>
    </lineage>
</organism>